<proteinExistence type="inferred from homology"/>
<protein>
    <recommendedName>
        <fullName evidence="7">Tetraspanin</fullName>
    </recommendedName>
</protein>
<comment type="similarity">
    <text evidence="2 7">Belongs to the tetraspanin (TM4SF) family.</text>
</comment>
<evidence type="ECO:0000256" key="1">
    <source>
        <dbReference type="ARBA" id="ARBA00004141"/>
    </source>
</evidence>
<dbReference type="Pfam" id="PF00335">
    <property type="entry name" value="Tetraspanin"/>
    <property type="match status" value="1"/>
</dbReference>
<feature type="transmembrane region" description="Helical" evidence="7">
    <location>
        <begin position="82"/>
        <end position="105"/>
    </location>
</feature>
<keyword evidence="4 7" id="KW-1133">Transmembrane helix</keyword>
<keyword evidence="6" id="KW-1015">Disulfide bond</keyword>
<organism evidence="8">
    <name type="scientific">Zeugodacus cucurbitae</name>
    <name type="common">Melon fruit fly</name>
    <name type="synonym">Bactrocera cucurbitae</name>
    <dbReference type="NCBI Taxonomy" id="28588"/>
    <lineage>
        <taxon>Eukaryota</taxon>
        <taxon>Metazoa</taxon>
        <taxon>Ecdysozoa</taxon>
        <taxon>Arthropoda</taxon>
        <taxon>Hexapoda</taxon>
        <taxon>Insecta</taxon>
        <taxon>Pterygota</taxon>
        <taxon>Neoptera</taxon>
        <taxon>Endopterygota</taxon>
        <taxon>Diptera</taxon>
        <taxon>Brachycera</taxon>
        <taxon>Muscomorpha</taxon>
        <taxon>Tephritoidea</taxon>
        <taxon>Tephritidae</taxon>
        <taxon>Zeugodacus</taxon>
        <taxon>Zeugodacus</taxon>
    </lineage>
</organism>
<dbReference type="InterPro" id="IPR000301">
    <property type="entry name" value="Tetraspanin_animals"/>
</dbReference>
<feature type="transmembrane region" description="Helical" evidence="7">
    <location>
        <begin position="54"/>
        <end position="75"/>
    </location>
</feature>
<dbReference type="Gene3D" id="1.10.1450.10">
    <property type="entry name" value="Tetraspanin"/>
    <property type="match status" value="1"/>
</dbReference>
<dbReference type="PIRSF" id="PIRSF002419">
    <property type="entry name" value="Tetraspanin"/>
    <property type="match status" value="1"/>
</dbReference>
<dbReference type="InterPro" id="IPR008952">
    <property type="entry name" value="Tetraspanin_EC2_sf"/>
</dbReference>
<feature type="transmembrane region" description="Helical" evidence="7">
    <location>
        <begin position="195"/>
        <end position="221"/>
    </location>
</feature>
<reference evidence="8" key="1">
    <citation type="submission" date="2014-11" db="EMBL/GenBank/DDBJ databases">
        <authorList>
            <person name="Geib S."/>
        </authorList>
    </citation>
    <scope>NUCLEOTIDE SEQUENCE</scope>
</reference>
<dbReference type="EMBL" id="GBXI01007899">
    <property type="protein sequence ID" value="JAD06393.1"/>
    <property type="molecule type" value="Transcribed_RNA"/>
</dbReference>
<sequence>MGWCEFFIKWLLYFFNLLAVIVGILLIILGSLVLDGMGDLKSDNSVQYVNAVPIIVIVLGGVIFIVSFFGCCGAIKEINWCILLYSLFMFILMCLQIALVVWAFLEKQDFLNSMNTIVHNAFENRNYDADNPMNILQITFSCCGYSNYTDYGSNAVPPSCCGFVDTNAPCPAAIYTTKQGCQSVFYNFWYDNIGYVRIGGIVVIVIEFLALVSGCGLAGCIRNSKRRNIA</sequence>
<dbReference type="PANTHER" id="PTHR19282">
    <property type="entry name" value="TETRASPANIN"/>
    <property type="match status" value="1"/>
</dbReference>
<gene>
    <name evidence="8" type="primary">CD63_0</name>
    <name evidence="8" type="ORF">g.5916</name>
</gene>
<dbReference type="AlphaFoldDB" id="A0A0A1X6W3"/>
<evidence type="ECO:0000256" key="7">
    <source>
        <dbReference type="RuleBase" id="RU361218"/>
    </source>
</evidence>
<evidence type="ECO:0000256" key="4">
    <source>
        <dbReference type="ARBA" id="ARBA00022989"/>
    </source>
</evidence>
<dbReference type="InterPro" id="IPR018499">
    <property type="entry name" value="Tetraspanin/Peripherin"/>
</dbReference>
<comment type="subcellular location">
    <subcellularLocation>
        <location evidence="1 7">Membrane</location>
        <topology evidence="1 7">Multi-pass membrane protein</topology>
    </subcellularLocation>
</comment>
<reference evidence="8" key="2">
    <citation type="journal article" date="2015" name="Gigascience">
        <title>Reconstructing a comprehensive transcriptome assembly of a white-pupal translocated strain of the pest fruit fly Bactrocera cucurbitae.</title>
        <authorList>
            <person name="Sim S.B."/>
            <person name="Calla B."/>
            <person name="Hall B."/>
            <person name="DeRego T."/>
            <person name="Geib S.M."/>
        </authorList>
    </citation>
    <scope>NUCLEOTIDE SEQUENCE</scope>
</reference>
<dbReference type="PRINTS" id="PR00259">
    <property type="entry name" value="TMFOUR"/>
</dbReference>
<dbReference type="OrthoDB" id="71600at2759"/>
<keyword evidence="5 7" id="KW-0472">Membrane</keyword>
<evidence type="ECO:0000313" key="8">
    <source>
        <dbReference type="EMBL" id="JAD06393.1"/>
    </source>
</evidence>
<dbReference type="GeneID" id="105211644"/>
<feature type="disulfide bond" evidence="6">
    <location>
        <begin position="143"/>
        <end position="160"/>
    </location>
</feature>
<accession>A0A0A1X6W3</accession>
<dbReference type="CDD" id="cd03127">
    <property type="entry name" value="tetraspanin_LEL"/>
    <property type="match status" value="1"/>
</dbReference>
<dbReference type="SUPFAM" id="SSF48652">
    <property type="entry name" value="Tetraspanin"/>
    <property type="match status" value="1"/>
</dbReference>
<dbReference type="GO" id="GO:0005886">
    <property type="term" value="C:plasma membrane"/>
    <property type="evidence" value="ECO:0007669"/>
    <property type="project" value="TreeGrafter"/>
</dbReference>
<evidence type="ECO:0000256" key="5">
    <source>
        <dbReference type="ARBA" id="ARBA00023136"/>
    </source>
</evidence>
<evidence type="ECO:0000256" key="2">
    <source>
        <dbReference type="ARBA" id="ARBA00006840"/>
    </source>
</evidence>
<name>A0A0A1X6W3_ZEUCU</name>
<evidence type="ECO:0000256" key="3">
    <source>
        <dbReference type="ARBA" id="ARBA00022692"/>
    </source>
</evidence>
<dbReference type="PANTHER" id="PTHR19282:SF521">
    <property type="entry name" value="IP01817P-RELATED"/>
    <property type="match status" value="1"/>
</dbReference>
<evidence type="ECO:0000256" key="6">
    <source>
        <dbReference type="PIRSR" id="PIRSR002419-1"/>
    </source>
</evidence>
<feature type="transmembrane region" description="Helical" evidence="7">
    <location>
        <begin position="12"/>
        <end position="34"/>
    </location>
</feature>
<keyword evidence="3 7" id="KW-0812">Transmembrane</keyword>